<proteinExistence type="predicted"/>
<sequence>MDPRESSMRRLETDRSSEEPAGVPHPRESRTRLRNRRAITLLETDAPSVEPAGVEADHAQSASERVEPESPPSESLFDSIKRFDYELKLFDTQNLVVPQRLAIKRFDSELKLFDTMNLDAPQRAARRLDEMVGPKDALRISSASSSTGTNSGVEKVHGEADLSKRSMRSKLPNVCSKLSRRIKNCTSRSDVDD</sequence>
<protein>
    <submittedName>
        <fullName evidence="2">Uncharacterized protein</fullName>
    </submittedName>
</protein>
<evidence type="ECO:0000313" key="3">
    <source>
        <dbReference type="Proteomes" id="UP000825935"/>
    </source>
</evidence>
<dbReference type="EMBL" id="CM035408">
    <property type="protein sequence ID" value="KAH7441788.1"/>
    <property type="molecule type" value="Genomic_DNA"/>
</dbReference>
<comment type="caution">
    <text evidence="2">The sequence shown here is derived from an EMBL/GenBank/DDBJ whole genome shotgun (WGS) entry which is preliminary data.</text>
</comment>
<organism evidence="2 3">
    <name type="scientific">Ceratopteris richardii</name>
    <name type="common">Triangle waterfern</name>
    <dbReference type="NCBI Taxonomy" id="49495"/>
    <lineage>
        <taxon>Eukaryota</taxon>
        <taxon>Viridiplantae</taxon>
        <taxon>Streptophyta</taxon>
        <taxon>Embryophyta</taxon>
        <taxon>Tracheophyta</taxon>
        <taxon>Polypodiopsida</taxon>
        <taxon>Polypodiidae</taxon>
        <taxon>Polypodiales</taxon>
        <taxon>Pteridineae</taxon>
        <taxon>Pteridaceae</taxon>
        <taxon>Parkerioideae</taxon>
        <taxon>Ceratopteris</taxon>
    </lineage>
</organism>
<feature type="compositionally biased region" description="Low complexity" evidence="1">
    <location>
        <begin position="141"/>
        <end position="152"/>
    </location>
</feature>
<accession>A0A8T2V449</accession>
<name>A0A8T2V449_CERRI</name>
<gene>
    <name evidence="2" type="ORF">KP509_03G054400</name>
</gene>
<feature type="compositionally biased region" description="Basic and acidic residues" evidence="1">
    <location>
        <begin position="1"/>
        <end position="18"/>
    </location>
</feature>
<feature type="region of interest" description="Disordered" evidence="1">
    <location>
        <begin position="141"/>
        <end position="174"/>
    </location>
</feature>
<feature type="region of interest" description="Disordered" evidence="1">
    <location>
        <begin position="1"/>
        <end position="75"/>
    </location>
</feature>
<evidence type="ECO:0000256" key="1">
    <source>
        <dbReference type="SAM" id="MobiDB-lite"/>
    </source>
</evidence>
<evidence type="ECO:0000313" key="2">
    <source>
        <dbReference type="EMBL" id="KAH7441788.1"/>
    </source>
</evidence>
<dbReference type="AlphaFoldDB" id="A0A8T2V449"/>
<feature type="compositionally biased region" description="Basic and acidic residues" evidence="1">
    <location>
        <begin position="154"/>
        <end position="164"/>
    </location>
</feature>
<keyword evidence="3" id="KW-1185">Reference proteome</keyword>
<dbReference type="Proteomes" id="UP000825935">
    <property type="component" value="Chromosome 3"/>
</dbReference>
<reference evidence="2" key="1">
    <citation type="submission" date="2021-08" db="EMBL/GenBank/DDBJ databases">
        <title>WGS assembly of Ceratopteris richardii.</title>
        <authorList>
            <person name="Marchant D.B."/>
            <person name="Chen G."/>
            <person name="Jenkins J."/>
            <person name="Shu S."/>
            <person name="Leebens-Mack J."/>
            <person name="Grimwood J."/>
            <person name="Schmutz J."/>
            <person name="Soltis P."/>
            <person name="Soltis D."/>
            <person name="Chen Z.-H."/>
        </authorList>
    </citation>
    <scope>NUCLEOTIDE SEQUENCE</scope>
    <source>
        <strain evidence="2">Whitten #5841</strain>
        <tissue evidence="2">Leaf</tissue>
    </source>
</reference>